<dbReference type="HOGENOM" id="CLU_055538_0_0_1"/>
<gene>
    <name evidence="1" type="ORF">SELMODRAFT_425737</name>
</gene>
<dbReference type="Proteomes" id="UP000001514">
    <property type="component" value="Unassembled WGS sequence"/>
</dbReference>
<dbReference type="Gramene" id="EFJ12003">
    <property type="protein sequence ID" value="EFJ12003"/>
    <property type="gene ID" value="SELMODRAFT_425737"/>
</dbReference>
<dbReference type="AlphaFoldDB" id="D8SU41"/>
<dbReference type="KEGG" id="smo:SELMODRAFT_425737"/>
<evidence type="ECO:0000313" key="1">
    <source>
        <dbReference type="EMBL" id="EFJ12003.1"/>
    </source>
</evidence>
<proteinExistence type="predicted"/>
<name>D8SU41_SELML</name>
<accession>D8SU41</accession>
<keyword evidence="2" id="KW-1185">Reference proteome</keyword>
<organism evidence="2">
    <name type="scientific">Selaginella moellendorffii</name>
    <name type="common">Spikemoss</name>
    <dbReference type="NCBI Taxonomy" id="88036"/>
    <lineage>
        <taxon>Eukaryota</taxon>
        <taxon>Viridiplantae</taxon>
        <taxon>Streptophyta</taxon>
        <taxon>Embryophyta</taxon>
        <taxon>Tracheophyta</taxon>
        <taxon>Lycopodiopsida</taxon>
        <taxon>Selaginellales</taxon>
        <taxon>Selaginellaceae</taxon>
        <taxon>Selaginella</taxon>
    </lineage>
</organism>
<protein>
    <submittedName>
        <fullName evidence="1">Uncharacterized protein</fullName>
    </submittedName>
</protein>
<dbReference type="InParanoid" id="D8SU41"/>
<dbReference type="EMBL" id="GL377642">
    <property type="protein sequence ID" value="EFJ12003.1"/>
    <property type="molecule type" value="Genomic_DNA"/>
</dbReference>
<evidence type="ECO:0000313" key="2">
    <source>
        <dbReference type="Proteomes" id="UP000001514"/>
    </source>
</evidence>
<reference evidence="1 2" key="1">
    <citation type="journal article" date="2011" name="Science">
        <title>The Selaginella genome identifies genetic changes associated with the evolution of vascular plants.</title>
        <authorList>
            <person name="Banks J.A."/>
            <person name="Nishiyama T."/>
            <person name="Hasebe M."/>
            <person name="Bowman J.L."/>
            <person name="Gribskov M."/>
            <person name="dePamphilis C."/>
            <person name="Albert V.A."/>
            <person name="Aono N."/>
            <person name="Aoyama T."/>
            <person name="Ambrose B.A."/>
            <person name="Ashton N.W."/>
            <person name="Axtell M.J."/>
            <person name="Barker E."/>
            <person name="Barker M.S."/>
            <person name="Bennetzen J.L."/>
            <person name="Bonawitz N.D."/>
            <person name="Chapple C."/>
            <person name="Cheng C."/>
            <person name="Correa L.G."/>
            <person name="Dacre M."/>
            <person name="DeBarry J."/>
            <person name="Dreyer I."/>
            <person name="Elias M."/>
            <person name="Engstrom E.M."/>
            <person name="Estelle M."/>
            <person name="Feng L."/>
            <person name="Finet C."/>
            <person name="Floyd S.K."/>
            <person name="Frommer W.B."/>
            <person name="Fujita T."/>
            <person name="Gramzow L."/>
            <person name="Gutensohn M."/>
            <person name="Harholt J."/>
            <person name="Hattori M."/>
            <person name="Heyl A."/>
            <person name="Hirai T."/>
            <person name="Hiwatashi Y."/>
            <person name="Ishikawa M."/>
            <person name="Iwata M."/>
            <person name="Karol K.G."/>
            <person name="Koehler B."/>
            <person name="Kolukisaoglu U."/>
            <person name="Kubo M."/>
            <person name="Kurata T."/>
            <person name="Lalonde S."/>
            <person name="Li K."/>
            <person name="Li Y."/>
            <person name="Litt A."/>
            <person name="Lyons E."/>
            <person name="Manning G."/>
            <person name="Maruyama T."/>
            <person name="Michael T.P."/>
            <person name="Mikami K."/>
            <person name="Miyazaki S."/>
            <person name="Morinaga S."/>
            <person name="Murata T."/>
            <person name="Mueller-Roeber B."/>
            <person name="Nelson D.R."/>
            <person name="Obara M."/>
            <person name="Oguri Y."/>
            <person name="Olmstead R.G."/>
            <person name="Onodera N."/>
            <person name="Petersen B.L."/>
            <person name="Pils B."/>
            <person name="Prigge M."/>
            <person name="Rensing S.A."/>
            <person name="Riano-Pachon D.M."/>
            <person name="Roberts A.W."/>
            <person name="Sato Y."/>
            <person name="Scheller H.V."/>
            <person name="Schulz B."/>
            <person name="Schulz C."/>
            <person name="Shakirov E.V."/>
            <person name="Shibagaki N."/>
            <person name="Shinohara N."/>
            <person name="Shippen D.E."/>
            <person name="Soerensen I."/>
            <person name="Sotooka R."/>
            <person name="Sugimoto N."/>
            <person name="Sugita M."/>
            <person name="Sumikawa N."/>
            <person name="Tanurdzic M."/>
            <person name="Theissen G."/>
            <person name="Ulvskov P."/>
            <person name="Wakazuki S."/>
            <person name="Weng J.K."/>
            <person name="Willats W.W."/>
            <person name="Wipf D."/>
            <person name="Wolf P.G."/>
            <person name="Yang L."/>
            <person name="Zimmer A.D."/>
            <person name="Zhu Q."/>
            <person name="Mitros T."/>
            <person name="Hellsten U."/>
            <person name="Loque D."/>
            <person name="Otillar R."/>
            <person name="Salamov A."/>
            <person name="Schmutz J."/>
            <person name="Shapiro H."/>
            <person name="Lindquist E."/>
            <person name="Lucas S."/>
            <person name="Rokhsar D."/>
            <person name="Grigoriev I.V."/>
        </authorList>
    </citation>
    <scope>NUCLEOTIDE SEQUENCE [LARGE SCALE GENOMIC DNA]</scope>
</reference>
<sequence length="412" mass="45095">MAEDRMCRACVETTLGTRLLIIAPLHTTIADLRGRIEAAHVQNFPENGEVVIKSIMIMVAGFWYAVTEGSLGVVAQGTDALFKVDLELFPEDVEGDEAEPKRQRGVHVGSHRILPQRLAALEQDILAALGICEEWISSHAHDGGAPGLAAVEGTGDFDVAAGQVVEGTADLDLDQGADPVDEVVKPVASVEIVPSTPLHAVARATEAAAAAFEVQTGTQIIGTQIIGTQMVQPQILEDFEPVPTQVLDNSAKEELKYPRLFALEVYGILLPSKRLAEQQSCPAWPDLDLRHMYLWCGSTALALDFVDQMKDQNVLARTSLFRHLPLRGILSIIGTQMVQPQILEDFEPVPTQVLDNSAKEELKYPRLFATLSKSMSRYEIFFYQDCARNAACCKESDLRYLKNTISNEADGT</sequence>